<dbReference type="GO" id="GO:0005643">
    <property type="term" value="C:nuclear pore"/>
    <property type="evidence" value="ECO:0007669"/>
    <property type="project" value="TreeGrafter"/>
</dbReference>
<dbReference type="EMBL" id="JADFTS010000002">
    <property type="protein sequence ID" value="KAF9621494.1"/>
    <property type="molecule type" value="Genomic_DNA"/>
</dbReference>
<dbReference type="PANTHER" id="PTHR18898:SF2">
    <property type="entry name" value="NUCLEOPROTEIN TPR"/>
    <property type="match status" value="1"/>
</dbReference>
<name>A0A835IQG8_9MAGN</name>
<dbReference type="OrthoDB" id="1938720at2759"/>
<proteinExistence type="predicted"/>
<keyword evidence="2" id="KW-1185">Reference proteome</keyword>
<accession>A0A835IQG8</accession>
<dbReference type="AlphaFoldDB" id="A0A835IQG8"/>
<sequence length="92" mass="10885">MALRADYQWNHNQVHVFMGTMGRSRDQRDETNGVLARNVEFSQLVIDYERKVRESSDSLHAAEELSRKLTMEEARVKEMRKQEEYLKQVKGV</sequence>
<dbReference type="GO" id="GO:0017056">
    <property type="term" value="F:structural constituent of nuclear pore"/>
    <property type="evidence" value="ECO:0007669"/>
    <property type="project" value="TreeGrafter"/>
</dbReference>
<protein>
    <submittedName>
        <fullName evidence="1">Uncharacterized protein</fullName>
    </submittedName>
</protein>
<dbReference type="Proteomes" id="UP000631114">
    <property type="component" value="Unassembled WGS sequence"/>
</dbReference>
<dbReference type="PANTHER" id="PTHR18898">
    <property type="entry name" value="NUCLEOPROTEIN TPR-RELATED"/>
    <property type="match status" value="1"/>
</dbReference>
<evidence type="ECO:0000313" key="2">
    <source>
        <dbReference type="Proteomes" id="UP000631114"/>
    </source>
</evidence>
<dbReference type="GO" id="GO:0006406">
    <property type="term" value="P:mRNA export from nucleus"/>
    <property type="evidence" value="ECO:0007669"/>
    <property type="project" value="TreeGrafter"/>
</dbReference>
<organism evidence="1 2">
    <name type="scientific">Coptis chinensis</name>
    <dbReference type="NCBI Taxonomy" id="261450"/>
    <lineage>
        <taxon>Eukaryota</taxon>
        <taxon>Viridiplantae</taxon>
        <taxon>Streptophyta</taxon>
        <taxon>Embryophyta</taxon>
        <taxon>Tracheophyta</taxon>
        <taxon>Spermatophyta</taxon>
        <taxon>Magnoliopsida</taxon>
        <taxon>Ranunculales</taxon>
        <taxon>Ranunculaceae</taxon>
        <taxon>Coptidoideae</taxon>
        <taxon>Coptis</taxon>
    </lineage>
</organism>
<gene>
    <name evidence="1" type="ORF">IFM89_021798</name>
</gene>
<comment type="caution">
    <text evidence="1">The sequence shown here is derived from an EMBL/GenBank/DDBJ whole genome shotgun (WGS) entry which is preliminary data.</text>
</comment>
<reference evidence="1 2" key="1">
    <citation type="submission" date="2020-10" db="EMBL/GenBank/DDBJ databases">
        <title>The Coptis chinensis genome and diversification of protoberbering-type alkaloids.</title>
        <authorList>
            <person name="Wang B."/>
            <person name="Shu S."/>
            <person name="Song C."/>
            <person name="Liu Y."/>
        </authorList>
    </citation>
    <scope>NUCLEOTIDE SEQUENCE [LARGE SCALE GENOMIC DNA]</scope>
    <source>
        <strain evidence="1">HL-2020</strain>
        <tissue evidence="1">Leaf</tissue>
    </source>
</reference>
<evidence type="ECO:0000313" key="1">
    <source>
        <dbReference type="EMBL" id="KAF9621494.1"/>
    </source>
</evidence>